<dbReference type="GO" id="GO:0015276">
    <property type="term" value="F:ligand-gated monoatomic ion channel activity"/>
    <property type="evidence" value="ECO:0007669"/>
    <property type="project" value="InterPro"/>
</dbReference>
<evidence type="ECO:0000256" key="11">
    <source>
        <dbReference type="ARBA" id="ARBA00023303"/>
    </source>
</evidence>
<evidence type="ECO:0000256" key="12">
    <source>
        <dbReference type="SAM" id="Phobius"/>
    </source>
</evidence>
<sequence>MNHSQRISVVVVPVRNVLEVNRSEDGEIKFHYLEGLFLQEVLKALGLQYDIMFPENNAYGDELPNGTWTGLIGMLQKEAADLAFTYISITEERSKVVGFSKTYSYSELTFVSHIPEDVRPLFAFLYPFGLVMWVCLLVTLISVSFLFSKFQRGKFSTVVAFFKLFPSILLQPLSISNNSLKSNIL</sequence>
<evidence type="ECO:0000313" key="14">
    <source>
        <dbReference type="EMBL" id="GFT88298.1"/>
    </source>
</evidence>
<proteinExistence type="predicted"/>
<keyword evidence="6" id="KW-0406">Ion transport</keyword>
<dbReference type="SMART" id="SM00918">
    <property type="entry name" value="Lig_chan-Glu_bd"/>
    <property type="match status" value="1"/>
</dbReference>
<feature type="domain" description="Ionotropic glutamate receptor L-glutamate and glycine-binding" evidence="13">
    <location>
        <begin position="16"/>
        <end position="77"/>
    </location>
</feature>
<dbReference type="GO" id="GO:0005886">
    <property type="term" value="C:plasma membrane"/>
    <property type="evidence" value="ECO:0007669"/>
    <property type="project" value="UniProtKB-SubCell"/>
</dbReference>
<dbReference type="PANTHER" id="PTHR42643:SF38">
    <property type="entry name" value="IONOTROPIC RECEPTOR 100A"/>
    <property type="match status" value="1"/>
</dbReference>
<keyword evidence="3" id="KW-1003">Cell membrane</keyword>
<keyword evidence="4 12" id="KW-0812">Transmembrane</keyword>
<dbReference type="InterPro" id="IPR052192">
    <property type="entry name" value="Insect_Ionotropic_Sensory_Rcpt"/>
</dbReference>
<comment type="caution">
    <text evidence="14">The sequence shown here is derived from an EMBL/GenBank/DDBJ whole genome shotgun (WGS) entry which is preliminary data.</text>
</comment>
<evidence type="ECO:0000256" key="10">
    <source>
        <dbReference type="ARBA" id="ARBA00023286"/>
    </source>
</evidence>
<evidence type="ECO:0000256" key="2">
    <source>
        <dbReference type="ARBA" id="ARBA00022448"/>
    </source>
</evidence>
<keyword evidence="8" id="KW-0675">Receptor</keyword>
<dbReference type="Proteomes" id="UP000887013">
    <property type="component" value="Unassembled WGS sequence"/>
</dbReference>
<dbReference type="Gene3D" id="3.40.190.10">
    <property type="entry name" value="Periplasmic binding protein-like II"/>
    <property type="match status" value="1"/>
</dbReference>
<dbReference type="EMBL" id="BMAW01073571">
    <property type="protein sequence ID" value="GFT88298.1"/>
    <property type="molecule type" value="Genomic_DNA"/>
</dbReference>
<evidence type="ECO:0000256" key="1">
    <source>
        <dbReference type="ARBA" id="ARBA00004651"/>
    </source>
</evidence>
<evidence type="ECO:0000313" key="15">
    <source>
        <dbReference type="Proteomes" id="UP000887013"/>
    </source>
</evidence>
<evidence type="ECO:0000256" key="4">
    <source>
        <dbReference type="ARBA" id="ARBA00022692"/>
    </source>
</evidence>
<feature type="non-terminal residue" evidence="14">
    <location>
        <position position="185"/>
    </location>
</feature>
<dbReference type="OrthoDB" id="6437138at2759"/>
<evidence type="ECO:0000256" key="9">
    <source>
        <dbReference type="ARBA" id="ARBA00023180"/>
    </source>
</evidence>
<keyword evidence="2" id="KW-0813">Transport</keyword>
<keyword evidence="15" id="KW-1185">Reference proteome</keyword>
<feature type="transmembrane region" description="Helical" evidence="12">
    <location>
        <begin position="124"/>
        <end position="147"/>
    </location>
</feature>
<dbReference type="AlphaFoldDB" id="A0A8X6PTE5"/>
<keyword evidence="11" id="KW-0407">Ion channel</keyword>
<dbReference type="Pfam" id="PF10613">
    <property type="entry name" value="Lig_chan-Glu_bd"/>
    <property type="match status" value="1"/>
</dbReference>
<evidence type="ECO:0000256" key="3">
    <source>
        <dbReference type="ARBA" id="ARBA00022475"/>
    </source>
</evidence>
<protein>
    <recommendedName>
        <fullName evidence="13">Ionotropic glutamate receptor L-glutamate and glycine-binding domain-containing protein</fullName>
    </recommendedName>
</protein>
<name>A0A8X6PTE5_NEPPI</name>
<keyword evidence="7 12" id="KW-0472">Membrane</keyword>
<gene>
    <name evidence="14" type="primary">AVEN_256300_1</name>
    <name evidence="14" type="ORF">NPIL_8311</name>
</gene>
<comment type="subcellular location">
    <subcellularLocation>
        <location evidence="1">Cell membrane</location>
        <topology evidence="1">Multi-pass membrane protein</topology>
    </subcellularLocation>
</comment>
<keyword evidence="9" id="KW-0325">Glycoprotein</keyword>
<evidence type="ECO:0000256" key="7">
    <source>
        <dbReference type="ARBA" id="ARBA00023136"/>
    </source>
</evidence>
<keyword evidence="5 12" id="KW-1133">Transmembrane helix</keyword>
<dbReference type="SUPFAM" id="SSF53850">
    <property type="entry name" value="Periplasmic binding protein-like II"/>
    <property type="match status" value="1"/>
</dbReference>
<dbReference type="PANTHER" id="PTHR42643">
    <property type="entry name" value="IONOTROPIC RECEPTOR 20A-RELATED"/>
    <property type="match status" value="1"/>
</dbReference>
<dbReference type="InterPro" id="IPR019594">
    <property type="entry name" value="Glu/Gly-bd"/>
</dbReference>
<evidence type="ECO:0000256" key="5">
    <source>
        <dbReference type="ARBA" id="ARBA00022989"/>
    </source>
</evidence>
<evidence type="ECO:0000256" key="6">
    <source>
        <dbReference type="ARBA" id="ARBA00023065"/>
    </source>
</evidence>
<keyword evidence="10" id="KW-1071">Ligand-gated ion channel</keyword>
<reference evidence="14" key="1">
    <citation type="submission" date="2020-08" db="EMBL/GenBank/DDBJ databases">
        <title>Multicomponent nature underlies the extraordinary mechanical properties of spider dragline silk.</title>
        <authorList>
            <person name="Kono N."/>
            <person name="Nakamura H."/>
            <person name="Mori M."/>
            <person name="Yoshida Y."/>
            <person name="Ohtoshi R."/>
            <person name="Malay A.D."/>
            <person name="Moran D.A.P."/>
            <person name="Tomita M."/>
            <person name="Numata K."/>
            <person name="Arakawa K."/>
        </authorList>
    </citation>
    <scope>NUCLEOTIDE SEQUENCE</scope>
</reference>
<accession>A0A8X6PTE5</accession>
<evidence type="ECO:0000256" key="8">
    <source>
        <dbReference type="ARBA" id="ARBA00023170"/>
    </source>
</evidence>
<organism evidence="14 15">
    <name type="scientific">Nephila pilipes</name>
    <name type="common">Giant wood spider</name>
    <name type="synonym">Nephila maculata</name>
    <dbReference type="NCBI Taxonomy" id="299642"/>
    <lineage>
        <taxon>Eukaryota</taxon>
        <taxon>Metazoa</taxon>
        <taxon>Ecdysozoa</taxon>
        <taxon>Arthropoda</taxon>
        <taxon>Chelicerata</taxon>
        <taxon>Arachnida</taxon>
        <taxon>Araneae</taxon>
        <taxon>Araneomorphae</taxon>
        <taxon>Entelegynae</taxon>
        <taxon>Araneoidea</taxon>
        <taxon>Nephilidae</taxon>
        <taxon>Nephila</taxon>
    </lineage>
</organism>
<evidence type="ECO:0000259" key="13">
    <source>
        <dbReference type="SMART" id="SM00918"/>
    </source>
</evidence>